<gene>
    <name evidence="1" type="ORF">JQC93_18785</name>
</gene>
<dbReference type="EMBL" id="JAFEUM010000011">
    <property type="protein sequence ID" value="MBM7038431.1"/>
    <property type="molecule type" value="Genomic_DNA"/>
</dbReference>
<reference evidence="1 2" key="1">
    <citation type="submission" date="2021-02" db="EMBL/GenBank/DDBJ databases">
        <authorList>
            <person name="Park J.-S."/>
        </authorList>
    </citation>
    <scope>NUCLEOTIDE SEQUENCE [LARGE SCALE GENOMIC DNA]</scope>
    <source>
        <strain evidence="1 2">188UL20-2</strain>
    </source>
</reference>
<accession>A0ABS2HRC2</accession>
<comment type="caution">
    <text evidence="1">The sequence shown here is derived from an EMBL/GenBank/DDBJ whole genome shotgun (WGS) entry which is preliminary data.</text>
</comment>
<protein>
    <submittedName>
        <fullName evidence="1">Uncharacterized protein</fullName>
    </submittedName>
</protein>
<keyword evidence="2" id="KW-1185">Reference proteome</keyword>
<sequence length="52" mass="5681">MKIVLTVLVIVAVLVLIVLNNDNALAMVCSTFDVVQEQYPVECSKARVISAF</sequence>
<evidence type="ECO:0000313" key="1">
    <source>
        <dbReference type="EMBL" id="MBM7038431.1"/>
    </source>
</evidence>
<organism evidence="1 2">
    <name type="scientific">Vibrio ulleungensis</name>
    <dbReference type="NCBI Taxonomy" id="2807619"/>
    <lineage>
        <taxon>Bacteria</taxon>
        <taxon>Pseudomonadati</taxon>
        <taxon>Pseudomonadota</taxon>
        <taxon>Gammaproteobacteria</taxon>
        <taxon>Vibrionales</taxon>
        <taxon>Vibrionaceae</taxon>
        <taxon>Vibrio</taxon>
    </lineage>
</organism>
<dbReference type="RefSeq" id="WP_205159881.1">
    <property type="nucleotide sequence ID" value="NZ_JAFEUM010000011.1"/>
</dbReference>
<evidence type="ECO:0000313" key="2">
    <source>
        <dbReference type="Proteomes" id="UP000809621"/>
    </source>
</evidence>
<proteinExistence type="predicted"/>
<dbReference type="Proteomes" id="UP000809621">
    <property type="component" value="Unassembled WGS sequence"/>
</dbReference>
<name>A0ABS2HRC2_9VIBR</name>